<evidence type="ECO:0000256" key="2">
    <source>
        <dbReference type="ARBA" id="ARBA00023125"/>
    </source>
</evidence>
<dbReference type="InterPro" id="IPR037923">
    <property type="entry name" value="HTH-like"/>
</dbReference>
<reference evidence="5 6" key="1">
    <citation type="submission" date="2018-08" db="EMBL/GenBank/DDBJ databases">
        <title>A genome reference for cultivated species of the human gut microbiota.</title>
        <authorList>
            <person name="Zou Y."/>
            <person name="Xue W."/>
            <person name="Luo G."/>
        </authorList>
    </citation>
    <scope>NUCLEOTIDE SEQUENCE [LARGE SCALE GENOMIC DNA]</scope>
    <source>
        <strain evidence="5 6">TF08-13</strain>
    </source>
</reference>
<keyword evidence="2" id="KW-0238">DNA-binding</keyword>
<dbReference type="Proteomes" id="UP000260795">
    <property type="component" value="Unassembled WGS sequence"/>
</dbReference>
<dbReference type="Pfam" id="PF12833">
    <property type="entry name" value="HTH_18"/>
    <property type="match status" value="1"/>
</dbReference>
<protein>
    <submittedName>
        <fullName evidence="5">AraC family transcriptional regulator</fullName>
    </submittedName>
</protein>
<dbReference type="EMBL" id="QSRK01000004">
    <property type="protein sequence ID" value="RGL16345.1"/>
    <property type="molecule type" value="Genomic_DNA"/>
</dbReference>
<proteinExistence type="predicted"/>
<dbReference type="PANTHER" id="PTHR43280">
    <property type="entry name" value="ARAC-FAMILY TRANSCRIPTIONAL REGULATOR"/>
    <property type="match status" value="1"/>
</dbReference>
<feature type="domain" description="HTH araC/xylS-type" evidence="4">
    <location>
        <begin position="192"/>
        <end position="290"/>
    </location>
</feature>
<evidence type="ECO:0000259" key="4">
    <source>
        <dbReference type="PROSITE" id="PS01124"/>
    </source>
</evidence>
<dbReference type="SUPFAM" id="SSF46689">
    <property type="entry name" value="Homeodomain-like"/>
    <property type="match status" value="1"/>
</dbReference>
<organism evidence="5 6">
    <name type="scientific">Bacteroides uniformis</name>
    <dbReference type="NCBI Taxonomy" id="820"/>
    <lineage>
        <taxon>Bacteria</taxon>
        <taxon>Pseudomonadati</taxon>
        <taxon>Bacteroidota</taxon>
        <taxon>Bacteroidia</taxon>
        <taxon>Bacteroidales</taxon>
        <taxon>Bacteroidaceae</taxon>
        <taxon>Bacteroides</taxon>
    </lineage>
</organism>
<comment type="caution">
    <text evidence="5">The sequence shown here is derived from an EMBL/GenBank/DDBJ whole genome shotgun (WGS) entry which is preliminary data.</text>
</comment>
<dbReference type="GO" id="GO:0043565">
    <property type="term" value="F:sequence-specific DNA binding"/>
    <property type="evidence" value="ECO:0007669"/>
    <property type="project" value="InterPro"/>
</dbReference>
<dbReference type="InterPro" id="IPR018060">
    <property type="entry name" value="HTH_AraC"/>
</dbReference>
<dbReference type="SMART" id="SM00342">
    <property type="entry name" value="HTH_ARAC"/>
    <property type="match status" value="1"/>
</dbReference>
<keyword evidence="3" id="KW-0804">Transcription</keyword>
<dbReference type="GO" id="GO:0003700">
    <property type="term" value="F:DNA-binding transcription factor activity"/>
    <property type="evidence" value="ECO:0007669"/>
    <property type="project" value="InterPro"/>
</dbReference>
<accession>A0A3E4R8I4</accession>
<gene>
    <name evidence="5" type="ORF">DXC80_04040</name>
</gene>
<dbReference type="Gene3D" id="1.10.10.60">
    <property type="entry name" value="Homeodomain-like"/>
    <property type="match status" value="1"/>
</dbReference>
<dbReference type="SUPFAM" id="SSF51215">
    <property type="entry name" value="Regulatory protein AraC"/>
    <property type="match status" value="1"/>
</dbReference>
<dbReference type="PROSITE" id="PS01124">
    <property type="entry name" value="HTH_ARAC_FAMILY_2"/>
    <property type="match status" value="1"/>
</dbReference>
<dbReference type="AlphaFoldDB" id="A0A3E4R8I4"/>
<name>A0A3E4R8I4_BACUN</name>
<evidence type="ECO:0000313" key="5">
    <source>
        <dbReference type="EMBL" id="RGL16345.1"/>
    </source>
</evidence>
<dbReference type="InterPro" id="IPR009057">
    <property type="entry name" value="Homeodomain-like_sf"/>
</dbReference>
<keyword evidence="1" id="KW-0805">Transcription regulation</keyword>
<sequence length="297" mass="35368">MAKQRQRLIEVPFSKTECGVDFFINTAHGRERPGVLTEYEAFKTDFFEIFFIRKANGYVLIDYRKIKLKDGMVLFVKPHQQQEWHIDEKALDYDFLIFREDFMRTFIADKFFVYRLQYCQQTKTPPFLICSEAECKEYQWLLQKIGAELRQPEADSYHIIVSVLCYLLATMNRHYAREYQLPFAAPKNNYAFQFIELMETHIRKLQRVQDYASLLKISRITLNHSVMAQYGISAMNLLKQRLLAEIKNELLFTNKSISEIAYAFNFPEPSHLMRFFKQQTGMTCGNFQEDYRNGVYE</sequence>
<evidence type="ECO:0000313" key="6">
    <source>
        <dbReference type="Proteomes" id="UP000260795"/>
    </source>
</evidence>
<dbReference type="RefSeq" id="WP_117680735.1">
    <property type="nucleotide sequence ID" value="NZ_QSRK01000004.1"/>
</dbReference>
<evidence type="ECO:0000256" key="3">
    <source>
        <dbReference type="ARBA" id="ARBA00023163"/>
    </source>
</evidence>
<dbReference type="PANTHER" id="PTHR43280:SF32">
    <property type="entry name" value="TRANSCRIPTIONAL REGULATORY PROTEIN"/>
    <property type="match status" value="1"/>
</dbReference>
<evidence type="ECO:0000256" key="1">
    <source>
        <dbReference type="ARBA" id="ARBA00023015"/>
    </source>
</evidence>